<dbReference type="AlphaFoldDB" id="A0A7U7G9J7"/>
<protein>
    <submittedName>
        <fullName evidence="1">Uncharacterized protein</fullName>
    </submittedName>
</protein>
<reference evidence="1 2" key="1">
    <citation type="journal article" date="2014" name="ISME J.">
        <title>Candidatus Competibacter-lineage genomes retrieved from metagenomes reveal functional metabolic diversity.</title>
        <authorList>
            <person name="McIlroy S.J."/>
            <person name="Albertsen M."/>
            <person name="Andresen E.K."/>
            <person name="Saunders A.M."/>
            <person name="Kristiansen R."/>
            <person name="Stokholm-Bjerregaard M."/>
            <person name="Nielsen K.L."/>
            <person name="Nielsen P.H."/>
        </authorList>
    </citation>
    <scope>NUCLEOTIDE SEQUENCE [LARGE SCALE GENOMIC DNA]</scope>
    <source>
        <strain evidence="1 2">Run_B_J11</strain>
    </source>
</reference>
<keyword evidence="2" id="KW-1185">Reference proteome</keyword>
<comment type="caution">
    <text evidence="1">The sequence shown here is derived from an EMBL/GenBank/DDBJ whole genome shotgun (WGS) entry which is preliminary data.</text>
</comment>
<proteinExistence type="predicted"/>
<dbReference type="EMBL" id="CBTK010000047">
    <property type="protein sequence ID" value="CDH43994.1"/>
    <property type="molecule type" value="Genomic_DNA"/>
</dbReference>
<sequence>MSESPESMGRAGCRRILRFNSGKRFTVCSKAVVTAEQLIRTHGPIVIPESILRGLHP</sequence>
<organism evidence="1 2">
    <name type="scientific">Candidatus Contendobacter odensis Run_B_J11</name>
    <dbReference type="NCBI Taxonomy" id="1400861"/>
    <lineage>
        <taxon>Bacteria</taxon>
        <taxon>Pseudomonadati</taxon>
        <taxon>Pseudomonadota</taxon>
        <taxon>Gammaproteobacteria</taxon>
        <taxon>Candidatus Competibacteraceae</taxon>
        <taxon>Candidatus Contendibacter</taxon>
    </lineage>
</organism>
<accession>A0A7U7G9J7</accession>
<evidence type="ECO:0000313" key="2">
    <source>
        <dbReference type="Proteomes" id="UP000019184"/>
    </source>
</evidence>
<evidence type="ECO:0000313" key="1">
    <source>
        <dbReference type="EMBL" id="CDH43994.1"/>
    </source>
</evidence>
<dbReference type="Proteomes" id="UP000019184">
    <property type="component" value="Unassembled WGS sequence"/>
</dbReference>
<gene>
    <name evidence="1" type="ORF">BN874_1400053</name>
</gene>
<name>A0A7U7G9J7_9GAMM</name>